<feature type="compositionally biased region" description="Basic and acidic residues" evidence="1">
    <location>
        <begin position="519"/>
        <end position="557"/>
    </location>
</feature>
<name>A0ABN7S6Q4_OIKDI</name>
<dbReference type="EMBL" id="OU015568">
    <property type="protein sequence ID" value="CAG5091394.1"/>
    <property type="molecule type" value="Genomic_DNA"/>
</dbReference>
<feature type="compositionally biased region" description="Low complexity" evidence="1">
    <location>
        <begin position="112"/>
        <end position="128"/>
    </location>
</feature>
<feature type="region of interest" description="Disordered" evidence="1">
    <location>
        <begin position="95"/>
        <end position="216"/>
    </location>
</feature>
<feature type="compositionally biased region" description="Basic and acidic residues" evidence="1">
    <location>
        <begin position="436"/>
        <end position="455"/>
    </location>
</feature>
<feature type="compositionally biased region" description="Acidic residues" evidence="1">
    <location>
        <begin position="566"/>
        <end position="582"/>
    </location>
</feature>
<reference evidence="2 3" key="1">
    <citation type="submission" date="2021-04" db="EMBL/GenBank/DDBJ databases">
        <authorList>
            <person name="Bliznina A."/>
        </authorList>
    </citation>
    <scope>NUCLEOTIDE SEQUENCE [LARGE SCALE GENOMIC DNA]</scope>
</reference>
<dbReference type="Proteomes" id="UP001158576">
    <property type="component" value="Chromosome PAR"/>
</dbReference>
<keyword evidence="3" id="KW-1185">Reference proteome</keyword>
<organism evidence="2 3">
    <name type="scientific">Oikopleura dioica</name>
    <name type="common">Tunicate</name>
    <dbReference type="NCBI Taxonomy" id="34765"/>
    <lineage>
        <taxon>Eukaryota</taxon>
        <taxon>Metazoa</taxon>
        <taxon>Chordata</taxon>
        <taxon>Tunicata</taxon>
        <taxon>Appendicularia</taxon>
        <taxon>Copelata</taxon>
        <taxon>Oikopleuridae</taxon>
        <taxon>Oikopleura</taxon>
    </lineage>
</organism>
<evidence type="ECO:0000256" key="1">
    <source>
        <dbReference type="SAM" id="MobiDB-lite"/>
    </source>
</evidence>
<gene>
    <name evidence="2" type="ORF">OKIOD_LOCUS4585</name>
</gene>
<sequence length="707" mass="78743">MTARELLLDRDNVVNFSRNSSQYGSGSRIYNGTFGASSYSSSRNDHDAAKNTQYFQEQQRKNKRRTEQWHRANAQAERLAMQEREQRREWHLFDQQRRRQHSQQPEPHFHPTRPVQTQPTSRQQQQQQRSREQCAPPPSYAQVSRDPDDDENQGRREPLRRKRSLRELVFGKSPKKKSPSSGANVQTTQLPMGDIVIDSGDANNNEPSPPNYDFTEKGSLTSIAEEEEPLTEEEQAAKWLDTNYSALPATSGSSSSSDSDDEIDPSTLIELKKLNPKVEVSSISEKPVAPASVVQTNPQLSHLVRKGSIRRKQPCPAHPLATHSVDSSSFQSKAVKEEPSVADEEIDPAVGPTKKPPKSTVYAEEDGDSPTFVQAVGSLRKKYELMKLVNKDLKIQDVNFQYEPGPMSPMSKIFQERPVQETRIWGPPGRNAASAPRKDQPEKKGALDTTGKHDCPSSAKETSFIPVSLTKEEGNESMSLAEQKIDLDESAASFHSAISMPYDSPVEIMKSFKSYDRFGKSSDNSNHSDDIKIVDEVEIKVEVPKEHPKIENDEDLPRAPASEPASVDDDVDSEEYSDDDVFESIPQDRHVVVTTTTSSVSSYASSLLSQSTVTTTTSGSSVSSGQSGSTSSSGYQSSDPAPKGDTVDVENELIDGKKSKRVNKSAPTSKTTKKKNTAEAEEERPRRYPKRSCRKTDRFSYNHGDLF</sequence>
<evidence type="ECO:0000313" key="2">
    <source>
        <dbReference type="EMBL" id="CAG5091394.1"/>
    </source>
</evidence>
<evidence type="ECO:0000313" key="3">
    <source>
        <dbReference type="Proteomes" id="UP001158576"/>
    </source>
</evidence>
<feature type="region of interest" description="Disordered" evidence="1">
    <location>
        <begin position="248"/>
        <end position="267"/>
    </location>
</feature>
<feature type="region of interest" description="Disordered" evidence="1">
    <location>
        <begin position="519"/>
        <end position="707"/>
    </location>
</feature>
<feature type="compositionally biased region" description="Low complexity" evidence="1">
    <location>
        <begin position="592"/>
        <end position="638"/>
    </location>
</feature>
<feature type="compositionally biased region" description="Basic and acidic residues" evidence="1">
    <location>
        <begin position="694"/>
        <end position="707"/>
    </location>
</feature>
<feature type="region of interest" description="Disordered" evidence="1">
    <location>
        <begin position="422"/>
        <end position="463"/>
    </location>
</feature>
<feature type="region of interest" description="Disordered" evidence="1">
    <location>
        <begin position="308"/>
        <end position="370"/>
    </location>
</feature>
<accession>A0ABN7S6Q4</accession>
<protein>
    <submittedName>
        <fullName evidence="2">Oidioi.mRNA.OKI2018_I69.PAR.g13027.t1.cds</fullName>
    </submittedName>
</protein>
<proteinExistence type="predicted"/>